<dbReference type="PANTHER" id="PTHR38032">
    <property type="entry name" value="POLYMERASE-RELATED"/>
    <property type="match status" value="1"/>
</dbReference>
<sequence>MQMVAVRYESRQGACPRNLRLRRAAMRYVLTHHFDPDFEQRRLRPKNREDGSVDQFDLGYVQNVAAGQLLAEWTPLAPGENAPDEAIVSENTAFPHGEGCKVDPDNPLRLLAAVNGHVARIDGRITVRETLAIGRDIDFHTGNIVALGDVIIGGDVRSGFTVMGRHVTVTGLVLAARVRAMGNVTCNGGIQGGGKATLRAGRSLRARFCENAVLHAAQNILIDGSAMHCRLFAGEKLAVKGRLAGGEAYCGEAVYVGEQLGGGGQSQTRILLGYDPERIHKDQHIKAGLRQALLDVEACRVDIGRGGEAAKECSALLAQGEQRVEAFRRQLKRLWESPAATRRFSSCRVIVPGRIGANVEISIGEAHSVIPEDTRDAVVRYQDGEIVVEHPALRK</sequence>
<gene>
    <name evidence="2" type="ordered locus">DMR_42690</name>
</gene>
<keyword evidence="3" id="KW-1185">Reference proteome</keyword>
<dbReference type="HOGENOM" id="CLU_026157_2_1_7"/>
<protein>
    <recommendedName>
        <fullName evidence="1">Flagellar Assembly Protein A N-terminal region domain-containing protein</fullName>
    </recommendedName>
</protein>
<dbReference type="InterPro" id="IPR046866">
    <property type="entry name" value="FapA_N"/>
</dbReference>
<proteinExistence type="predicted"/>
<feature type="domain" description="Flagellar Assembly Protein A N-terminal region" evidence="1">
    <location>
        <begin position="39"/>
        <end position="120"/>
    </location>
</feature>
<dbReference type="KEGG" id="dma:DMR_42690"/>
<dbReference type="Pfam" id="PF20250">
    <property type="entry name" value="FapA_N"/>
    <property type="match status" value="1"/>
</dbReference>
<name>C4XQM6_SOLM1</name>
<dbReference type="Proteomes" id="UP000009071">
    <property type="component" value="Chromosome"/>
</dbReference>
<dbReference type="EMBL" id="AP010904">
    <property type="protein sequence ID" value="BAH77760.1"/>
    <property type="molecule type" value="Genomic_DNA"/>
</dbReference>
<dbReference type="InterPro" id="IPR005646">
    <property type="entry name" value="FapA"/>
</dbReference>
<evidence type="ECO:0000313" key="2">
    <source>
        <dbReference type="EMBL" id="BAH77760.1"/>
    </source>
</evidence>
<dbReference type="STRING" id="573370.DMR_42690"/>
<accession>C4XQM6</accession>
<dbReference type="InterPro" id="IPR046865">
    <property type="entry name" value="FapA_b_solenoid"/>
</dbReference>
<organism evidence="2 3">
    <name type="scientific">Solidesulfovibrio magneticus (strain ATCC 700980 / DSM 13731 / RS-1)</name>
    <name type="common">Desulfovibrio magneticus</name>
    <dbReference type="NCBI Taxonomy" id="573370"/>
    <lineage>
        <taxon>Bacteria</taxon>
        <taxon>Pseudomonadati</taxon>
        <taxon>Thermodesulfobacteriota</taxon>
        <taxon>Desulfovibrionia</taxon>
        <taxon>Desulfovibrionales</taxon>
        <taxon>Desulfovibrionaceae</taxon>
        <taxon>Solidesulfovibrio</taxon>
    </lineage>
</organism>
<evidence type="ECO:0000313" key="3">
    <source>
        <dbReference type="Proteomes" id="UP000009071"/>
    </source>
</evidence>
<reference evidence="2 3" key="1">
    <citation type="journal article" date="2009" name="Genome Res.">
        <title>Whole genome sequence of Desulfovibrio magneticus strain RS-1 revealed common gene clusters in magnetotactic bacteria.</title>
        <authorList>
            <person name="Nakazawa H."/>
            <person name="Arakaki A."/>
            <person name="Narita-Yamada S."/>
            <person name="Yashiro I."/>
            <person name="Jinno K."/>
            <person name="Aoki N."/>
            <person name="Tsuruyama A."/>
            <person name="Okamura Y."/>
            <person name="Tanikawa S."/>
            <person name="Fujita N."/>
            <person name="Takeyama H."/>
            <person name="Matsunaga T."/>
        </authorList>
    </citation>
    <scope>NUCLEOTIDE SEQUENCE [LARGE SCALE GENOMIC DNA]</scope>
    <source>
        <strain evidence="3">ATCC 700980 / DSM 13731 / RS-1</strain>
    </source>
</reference>
<dbReference type="PANTHER" id="PTHR38032:SF1">
    <property type="entry name" value="RNA-BINDING PROTEIN KHPB N-TERMINAL DOMAIN-CONTAINING PROTEIN"/>
    <property type="match status" value="1"/>
</dbReference>
<dbReference type="Pfam" id="PF03961">
    <property type="entry name" value="FapA"/>
    <property type="match status" value="1"/>
</dbReference>
<dbReference type="AlphaFoldDB" id="C4XQM6"/>
<evidence type="ECO:0000259" key="1">
    <source>
        <dbReference type="Pfam" id="PF20250"/>
    </source>
</evidence>
<dbReference type="eggNOG" id="COG1315">
    <property type="taxonomic scope" value="Bacteria"/>
</dbReference>